<accession>E6U7N5</accession>
<dbReference type="EC" id="2.7.8.6" evidence="10"/>
<evidence type="ECO:0000256" key="8">
    <source>
        <dbReference type="SAM" id="Phobius"/>
    </source>
</evidence>
<evidence type="ECO:0000256" key="4">
    <source>
        <dbReference type="ARBA" id="ARBA00022679"/>
    </source>
</evidence>
<organism evidence="10 11">
    <name type="scientific">Ethanoligenens harbinense (strain DSM 18485 / JCM 12961 / CGMCC 1.5033 / YUAN-3)</name>
    <dbReference type="NCBI Taxonomy" id="663278"/>
    <lineage>
        <taxon>Bacteria</taxon>
        <taxon>Bacillati</taxon>
        <taxon>Bacillota</taxon>
        <taxon>Clostridia</taxon>
        <taxon>Eubacteriales</taxon>
        <taxon>Oscillospiraceae</taxon>
        <taxon>Ethanoligenens</taxon>
    </lineage>
</organism>
<comment type="subcellular location">
    <subcellularLocation>
        <location evidence="1">Cell membrane</location>
    </subcellularLocation>
</comment>
<dbReference type="GO" id="GO:0005886">
    <property type="term" value="C:plasma membrane"/>
    <property type="evidence" value="ECO:0007669"/>
    <property type="project" value="UniProtKB-SubCell"/>
</dbReference>
<dbReference type="eggNOG" id="COG2148">
    <property type="taxonomic scope" value="Bacteria"/>
</dbReference>
<sequence length="227" mass="25443">MEGDIKAASPVADYLPGETVETNHAPKFYLLKKRCADIVLSGVGLVISAPVIFLIAVCIRLTSKGPAFFLQTRVGKNGAPFTIFKFRSMVDGADDLKKHLSSELYACYLEKRKLANDPRVTPFGQILRKTSLDELPQLLNILRGDMSLIGPRPLLPDEIVSYGPVYALYTQLRPGLTGLWQIKSRSFTTLPERAKLDAEYYRRRSTLFDLYIFFKTFRTVLSAKGAC</sequence>
<evidence type="ECO:0000313" key="11">
    <source>
        <dbReference type="Proteomes" id="UP000001551"/>
    </source>
</evidence>
<dbReference type="GO" id="GO:0047360">
    <property type="term" value="F:undecaprenyl-phosphate galactose phosphotransferase activity"/>
    <property type="evidence" value="ECO:0007669"/>
    <property type="project" value="UniProtKB-EC"/>
</dbReference>
<dbReference type="PANTHER" id="PTHR30576:SF4">
    <property type="entry name" value="UNDECAPRENYL-PHOSPHATE GALACTOSE PHOSPHOTRANSFERASE"/>
    <property type="match status" value="1"/>
</dbReference>
<evidence type="ECO:0000313" key="10">
    <source>
        <dbReference type="EMBL" id="ADU28158.1"/>
    </source>
</evidence>
<keyword evidence="11" id="KW-1185">Reference proteome</keyword>
<dbReference type="AlphaFoldDB" id="E6U7N5"/>
<dbReference type="HOGENOM" id="CLU_024920_1_0_9"/>
<reference evidence="10 11" key="1">
    <citation type="submission" date="2010-12" db="EMBL/GenBank/DDBJ databases">
        <title>Complete sequence of Ethanoligenens harbinense YUAN-3.</title>
        <authorList>
            <person name="Lucas S."/>
            <person name="Copeland A."/>
            <person name="Lapidus A."/>
            <person name="Cheng J.-F."/>
            <person name="Bruce D."/>
            <person name="Goodwin L."/>
            <person name="Pitluck S."/>
            <person name="Chertkov O."/>
            <person name="Misra M."/>
            <person name="Detter J.C."/>
            <person name="Han C."/>
            <person name="Tapia R."/>
            <person name="Land M."/>
            <person name="Hauser L."/>
            <person name="Jeffries C."/>
            <person name="Kyrpides N."/>
            <person name="Ivanova N."/>
            <person name="Mikhailova N."/>
            <person name="Wang A."/>
            <person name="Mouttaki H."/>
            <person name="He Z."/>
            <person name="Zhou J."/>
            <person name="Hemme C.L."/>
            <person name="Woyke T."/>
        </authorList>
    </citation>
    <scope>NUCLEOTIDE SEQUENCE [LARGE SCALE GENOMIC DNA]</scope>
    <source>
        <strain evidence="11">DSM 18485 / JCM 12961 / CGMCC 1.5033 / YUAN-3</strain>
    </source>
</reference>
<gene>
    <name evidence="10" type="ordered locus">Ethha_2665</name>
</gene>
<dbReference type="EMBL" id="CP002400">
    <property type="protein sequence ID" value="ADU28158.1"/>
    <property type="molecule type" value="Genomic_DNA"/>
</dbReference>
<keyword evidence="5 8" id="KW-0812">Transmembrane</keyword>
<dbReference type="KEGG" id="eha:Ethha_2665"/>
<dbReference type="STRING" id="663278.Ethha_2665"/>
<dbReference type="Proteomes" id="UP000001551">
    <property type="component" value="Chromosome"/>
</dbReference>
<keyword evidence="3" id="KW-1003">Cell membrane</keyword>
<evidence type="ECO:0000256" key="7">
    <source>
        <dbReference type="ARBA" id="ARBA00023136"/>
    </source>
</evidence>
<evidence type="ECO:0000256" key="6">
    <source>
        <dbReference type="ARBA" id="ARBA00022989"/>
    </source>
</evidence>
<evidence type="ECO:0000256" key="5">
    <source>
        <dbReference type="ARBA" id="ARBA00022692"/>
    </source>
</evidence>
<feature type="domain" description="Bacterial sugar transferase" evidence="9">
    <location>
        <begin position="33"/>
        <end position="221"/>
    </location>
</feature>
<comment type="similarity">
    <text evidence="2">Belongs to the bacterial sugar transferase family.</text>
</comment>
<keyword evidence="7 8" id="KW-0472">Membrane</keyword>
<protein>
    <submittedName>
        <fullName evidence="10">Undecaprenyl-phosphate galactose phosphotransferase</fullName>
        <ecNumber evidence="10">2.7.8.6</ecNumber>
    </submittedName>
</protein>
<dbReference type="RefSeq" id="WP_013486501.1">
    <property type="nucleotide sequence ID" value="NC_014828.1"/>
</dbReference>
<keyword evidence="6 8" id="KW-1133">Transmembrane helix</keyword>
<proteinExistence type="inferred from homology"/>
<evidence type="ECO:0000256" key="2">
    <source>
        <dbReference type="ARBA" id="ARBA00006464"/>
    </source>
</evidence>
<evidence type="ECO:0000259" key="9">
    <source>
        <dbReference type="Pfam" id="PF02397"/>
    </source>
</evidence>
<dbReference type="InterPro" id="IPR003362">
    <property type="entry name" value="Bact_transf"/>
</dbReference>
<evidence type="ECO:0000256" key="1">
    <source>
        <dbReference type="ARBA" id="ARBA00004236"/>
    </source>
</evidence>
<evidence type="ECO:0000256" key="3">
    <source>
        <dbReference type="ARBA" id="ARBA00022475"/>
    </source>
</evidence>
<dbReference type="PANTHER" id="PTHR30576">
    <property type="entry name" value="COLANIC BIOSYNTHESIS UDP-GLUCOSE LIPID CARRIER TRANSFERASE"/>
    <property type="match status" value="1"/>
</dbReference>
<keyword evidence="4 10" id="KW-0808">Transferase</keyword>
<feature type="transmembrane region" description="Helical" evidence="8">
    <location>
        <begin position="38"/>
        <end position="59"/>
    </location>
</feature>
<dbReference type="Pfam" id="PF02397">
    <property type="entry name" value="Bac_transf"/>
    <property type="match status" value="1"/>
</dbReference>
<name>E6U7N5_ETHHY</name>